<proteinExistence type="inferred from homology"/>
<evidence type="ECO:0000256" key="4">
    <source>
        <dbReference type="ARBA" id="ARBA00022622"/>
    </source>
</evidence>
<organism evidence="10 11">
    <name type="scientific">Hevea brasiliensis</name>
    <name type="common">Para rubber tree</name>
    <name type="synonym">Siphonia brasiliensis</name>
    <dbReference type="NCBI Taxonomy" id="3981"/>
    <lineage>
        <taxon>Eukaryota</taxon>
        <taxon>Viridiplantae</taxon>
        <taxon>Streptophyta</taxon>
        <taxon>Embryophyta</taxon>
        <taxon>Tracheophyta</taxon>
        <taxon>Spermatophyta</taxon>
        <taxon>Magnoliopsida</taxon>
        <taxon>eudicotyledons</taxon>
        <taxon>Gunneridae</taxon>
        <taxon>Pentapetalae</taxon>
        <taxon>rosids</taxon>
        <taxon>fabids</taxon>
        <taxon>Malpighiales</taxon>
        <taxon>Euphorbiaceae</taxon>
        <taxon>Crotonoideae</taxon>
        <taxon>Micrandreae</taxon>
        <taxon>Hevea</taxon>
    </lineage>
</organism>
<dbReference type="InterPro" id="IPR045003">
    <property type="entry name" value="FLA_A"/>
</dbReference>
<gene>
    <name evidence="10" type="ORF">P3X46_010051</name>
</gene>
<dbReference type="Pfam" id="PF02469">
    <property type="entry name" value="Fasciclin"/>
    <property type="match status" value="1"/>
</dbReference>
<feature type="domain" description="FAS1" evidence="9">
    <location>
        <begin position="56"/>
        <end position="198"/>
    </location>
</feature>
<keyword evidence="5 8" id="KW-0732">Signal</keyword>
<evidence type="ECO:0000256" key="2">
    <source>
        <dbReference type="ARBA" id="ARBA00007843"/>
    </source>
</evidence>
<evidence type="ECO:0000256" key="7">
    <source>
        <dbReference type="ARBA" id="ARBA00024686"/>
    </source>
</evidence>
<name>A0ABQ9MCV5_HEVBR</name>
<keyword evidence="3" id="KW-1003">Cell membrane</keyword>
<evidence type="ECO:0000313" key="11">
    <source>
        <dbReference type="Proteomes" id="UP001174677"/>
    </source>
</evidence>
<sequence length="270" mass="28173">MKLQQSAFSLSLLILFICCTKTVSLSPAAAPVQAPTVAPVQAPPPPAAQVPVLPGPINVVNILERAGHYSLFVRLLKATQSDTELTVELNHTHNGITIFAPTDGAFSGLKVGTLNSLSDGDKVKLVKFHISPIYISPSQFQTVSNPLKTQAGKGGRMALNVTTTGSAVNITTGVINTTISGTIYNDNQLAIYQIDQVLLPMELFAPNLPPAPAPAPAPLVVAPPPEKPKKAPVVESPTVPIDDVSGVASFGVHKIEVILAVGVVAAMFSL</sequence>
<keyword evidence="4" id="KW-0449">Lipoprotein</keyword>
<dbReference type="PANTHER" id="PTHR32077">
    <property type="entry name" value="FASCICLIN-LIKE ARABINOGALACTAN PROTEIN"/>
    <property type="match status" value="1"/>
</dbReference>
<reference evidence="10" key="1">
    <citation type="journal article" date="2023" name="Plant Biotechnol. J.">
        <title>Chromosome-level wild Hevea brasiliensis genome provides new tools for genomic-assisted breeding and valuable loci to elevate rubber yield.</title>
        <authorList>
            <person name="Cheng H."/>
            <person name="Song X."/>
            <person name="Hu Y."/>
            <person name="Wu T."/>
            <person name="Yang Q."/>
            <person name="An Z."/>
            <person name="Feng S."/>
            <person name="Deng Z."/>
            <person name="Wu W."/>
            <person name="Zeng X."/>
            <person name="Tu M."/>
            <person name="Wang X."/>
            <person name="Huang H."/>
        </authorList>
    </citation>
    <scope>NUCLEOTIDE SEQUENCE</scope>
    <source>
        <strain evidence="10">MT/VB/25A 57/8</strain>
    </source>
</reference>
<dbReference type="SUPFAM" id="SSF82153">
    <property type="entry name" value="FAS1 domain"/>
    <property type="match status" value="1"/>
</dbReference>
<comment type="subcellular location">
    <subcellularLocation>
        <location evidence="1">Cell membrane</location>
        <topology evidence="1">Lipid-anchor</topology>
        <topology evidence="1">GPI-anchor</topology>
    </subcellularLocation>
</comment>
<keyword evidence="4" id="KW-0325">Glycoprotein</keyword>
<feature type="chain" id="PRO_5046778251" description="FAS1 domain-containing protein" evidence="8">
    <location>
        <begin position="25"/>
        <end position="270"/>
    </location>
</feature>
<evidence type="ECO:0000256" key="3">
    <source>
        <dbReference type="ARBA" id="ARBA00022475"/>
    </source>
</evidence>
<dbReference type="InterPro" id="IPR000782">
    <property type="entry name" value="FAS1_domain"/>
</dbReference>
<keyword evidence="4" id="KW-0336">GPI-anchor</keyword>
<dbReference type="PANTHER" id="PTHR32077:SF63">
    <property type="entry name" value="FAS1 DOMAIN-CONTAINING PROTEIN"/>
    <property type="match status" value="1"/>
</dbReference>
<feature type="signal peptide" evidence="8">
    <location>
        <begin position="1"/>
        <end position="24"/>
    </location>
</feature>
<comment type="function">
    <text evidence="7">May be a cell surface adhesion protein.</text>
</comment>
<accession>A0ABQ9MCV5</accession>
<comment type="similarity">
    <text evidence="2">Belongs to the fasciclin-like AGP family.</text>
</comment>
<protein>
    <recommendedName>
        <fullName evidence="9">FAS1 domain-containing protein</fullName>
    </recommendedName>
</protein>
<evidence type="ECO:0000256" key="1">
    <source>
        <dbReference type="ARBA" id="ARBA00004609"/>
    </source>
</evidence>
<dbReference type="EMBL" id="JARPOI010000006">
    <property type="protein sequence ID" value="KAJ9178142.1"/>
    <property type="molecule type" value="Genomic_DNA"/>
</dbReference>
<evidence type="ECO:0000259" key="9">
    <source>
        <dbReference type="PROSITE" id="PS50213"/>
    </source>
</evidence>
<dbReference type="InterPro" id="IPR036378">
    <property type="entry name" value="FAS1_dom_sf"/>
</dbReference>
<keyword evidence="11" id="KW-1185">Reference proteome</keyword>
<keyword evidence="6" id="KW-0472">Membrane</keyword>
<evidence type="ECO:0000256" key="5">
    <source>
        <dbReference type="ARBA" id="ARBA00022729"/>
    </source>
</evidence>
<dbReference type="PROSITE" id="PS50213">
    <property type="entry name" value="FAS1"/>
    <property type="match status" value="1"/>
</dbReference>
<evidence type="ECO:0000256" key="8">
    <source>
        <dbReference type="SAM" id="SignalP"/>
    </source>
</evidence>
<comment type="caution">
    <text evidence="10">The sequence shown here is derived from an EMBL/GenBank/DDBJ whole genome shotgun (WGS) entry which is preliminary data.</text>
</comment>
<evidence type="ECO:0000313" key="10">
    <source>
        <dbReference type="EMBL" id="KAJ9178142.1"/>
    </source>
</evidence>
<dbReference type="SMART" id="SM00554">
    <property type="entry name" value="FAS1"/>
    <property type="match status" value="1"/>
</dbReference>
<evidence type="ECO:0000256" key="6">
    <source>
        <dbReference type="ARBA" id="ARBA00023136"/>
    </source>
</evidence>
<dbReference type="Proteomes" id="UP001174677">
    <property type="component" value="Chromosome 6"/>
</dbReference>
<dbReference type="Gene3D" id="2.30.180.10">
    <property type="entry name" value="FAS1 domain"/>
    <property type="match status" value="1"/>
</dbReference>